<evidence type="ECO:0000256" key="4">
    <source>
        <dbReference type="ARBA" id="ARBA00023128"/>
    </source>
</evidence>
<feature type="region of interest" description="Disordered" evidence="5">
    <location>
        <begin position="117"/>
        <end position="191"/>
    </location>
</feature>
<proteinExistence type="inferred from homology"/>
<dbReference type="SUPFAM" id="SSF75620">
    <property type="entry name" value="Release factor"/>
    <property type="match status" value="1"/>
</dbReference>
<dbReference type="InterPro" id="IPR045853">
    <property type="entry name" value="Pep_chain_release_fac_I_sf"/>
</dbReference>
<dbReference type="OrthoDB" id="277888at2759"/>
<dbReference type="GO" id="GO:0003747">
    <property type="term" value="F:translation release factor activity"/>
    <property type="evidence" value="ECO:0007669"/>
    <property type="project" value="InterPro"/>
</dbReference>
<comment type="subcellular location">
    <subcellularLocation>
        <location evidence="1">Mitochondrion</location>
    </subcellularLocation>
</comment>
<dbReference type="Pfam" id="PF00472">
    <property type="entry name" value="RF-1"/>
    <property type="match status" value="1"/>
</dbReference>
<evidence type="ECO:0000256" key="1">
    <source>
        <dbReference type="ARBA" id="ARBA00004173"/>
    </source>
</evidence>
<evidence type="ECO:0000256" key="2">
    <source>
        <dbReference type="ARBA" id="ARBA00010835"/>
    </source>
</evidence>
<accession>A0A6A6X337</accession>
<evidence type="ECO:0000256" key="3">
    <source>
        <dbReference type="ARBA" id="ARBA00022946"/>
    </source>
</evidence>
<dbReference type="FunFam" id="3.30.160.20:FF:000065">
    <property type="entry name" value="Peptidyl-tRNA hydrolase domain protein"/>
    <property type="match status" value="1"/>
</dbReference>
<name>A0A6A6X337_9PLEO</name>
<evidence type="ECO:0000256" key="5">
    <source>
        <dbReference type="SAM" id="MobiDB-lite"/>
    </source>
</evidence>
<feature type="compositionally biased region" description="Basic and acidic residues" evidence="5">
    <location>
        <begin position="117"/>
        <end position="128"/>
    </location>
</feature>
<feature type="compositionally biased region" description="Acidic residues" evidence="5">
    <location>
        <begin position="155"/>
        <end position="165"/>
    </location>
</feature>
<dbReference type="PANTHER" id="PTHR46203:SF1">
    <property type="entry name" value="MITOCHONDRIAL TRANSLATION RELEASE FACTOR IN RESCUE"/>
    <property type="match status" value="1"/>
</dbReference>
<dbReference type="InterPro" id="IPR000352">
    <property type="entry name" value="Pep_chain_release_fac_I"/>
</dbReference>
<keyword evidence="8" id="KW-1185">Reference proteome</keyword>
<dbReference type="Gene3D" id="3.30.160.20">
    <property type="match status" value="1"/>
</dbReference>
<dbReference type="GO" id="GO:0032543">
    <property type="term" value="P:mitochondrial translation"/>
    <property type="evidence" value="ECO:0007669"/>
    <property type="project" value="UniProtKB-ARBA"/>
</dbReference>
<gene>
    <name evidence="7" type="ORF">K505DRAFT_327339</name>
</gene>
<evidence type="ECO:0000313" key="8">
    <source>
        <dbReference type="Proteomes" id="UP000799757"/>
    </source>
</evidence>
<dbReference type="AlphaFoldDB" id="A0A6A6X337"/>
<sequence>MQRLVPLLRLPSLRRSAPILGLRQSNIHPCPRLFTASCRPAAKNLPPRRVIHDSEIEENFLKGSGPGGQKINKTSSAVQLKHLATGIVVKYQDTRSRSLNRKNARMILGEKLEELEKGEESRVRVKAREKSRKKASSTKKKRRKYRGLEGAKDEVADEEGLEGVEESAGTSESEAKDLAKDGTAGKAGGAG</sequence>
<feature type="domain" description="Prokaryotic-type class I peptide chain release factors" evidence="6">
    <location>
        <begin position="51"/>
        <end position="146"/>
    </location>
</feature>
<reference evidence="7" key="1">
    <citation type="journal article" date="2020" name="Stud. Mycol.">
        <title>101 Dothideomycetes genomes: a test case for predicting lifestyles and emergence of pathogens.</title>
        <authorList>
            <person name="Haridas S."/>
            <person name="Albert R."/>
            <person name="Binder M."/>
            <person name="Bloem J."/>
            <person name="Labutti K."/>
            <person name="Salamov A."/>
            <person name="Andreopoulos B."/>
            <person name="Baker S."/>
            <person name="Barry K."/>
            <person name="Bills G."/>
            <person name="Bluhm B."/>
            <person name="Cannon C."/>
            <person name="Castanera R."/>
            <person name="Culley D."/>
            <person name="Daum C."/>
            <person name="Ezra D."/>
            <person name="Gonzalez J."/>
            <person name="Henrissat B."/>
            <person name="Kuo A."/>
            <person name="Liang C."/>
            <person name="Lipzen A."/>
            <person name="Lutzoni F."/>
            <person name="Magnuson J."/>
            <person name="Mondo S."/>
            <person name="Nolan M."/>
            <person name="Ohm R."/>
            <person name="Pangilinan J."/>
            <person name="Park H.-J."/>
            <person name="Ramirez L."/>
            <person name="Alfaro M."/>
            <person name="Sun H."/>
            <person name="Tritt A."/>
            <person name="Yoshinaga Y."/>
            <person name="Zwiers L.-H."/>
            <person name="Turgeon B."/>
            <person name="Goodwin S."/>
            <person name="Spatafora J."/>
            <person name="Crous P."/>
            <person name="Grigoriev I."/>
        </authorList>
    </citation>
    <scope>NUCLEOTIDE SEQUENCE</scope>
    <source>
        <strain evidence="7">CBS 109.77</strain>
    </source>
</reference>
<dbReference type="PANTHER" id="PTHR46203">
    <property type="entry name" value="PROBABLE PEPTIDE CHAIN RELEASE FACTOR C12ORF65"/>
    <property type="match status" value="1"/>
</dbReference>
<dbReference type="EMBL" id="MU002055">
    <property type="protein sequence ID" value="KAF2790786.1"/>
    <property type="molecule type" value="Genomic_DNA"/>
</dbReference>
<evidence type="ECO:0000259" key="6">
    <source>
        <dbReference type="Pfam" id="PF00472"/>
    </source>
</evidence>
<comment type="similarity">
    <text evidence="2">Belongs to the prokaryotic/mitochondrial release factor family.</text>
</comment>
<protein>
    <recommendedName>
        <fullName evidence="6">Prokaryotic-type class I peptide chain release factors domain-containing protein</fullName>
    </recommendedName>
</protein>
<keyword evidence="4" id="KW-0496">Mitochondrion</keyword>
<feature type="compositionally biased region" description="Basic residues" evidence="5">
    <location>
        <begin position="129"/>
        <end position="145"/>
    </location>
</feature>
<dbReference type="Proteomes" id="UP000799757">
    <property type="component" value="Unassembled WGS sequence"/>
</dbReference>
<dbReference type="GO" id="GO:0005739">
    <property type="term" value="C:mitochondrion"/>
    <property type="evidence" value="ECO:0007669"/>
    <property type="project" value="UniProtKB-SubCell"/>
</dbReference>
<keyword evidence="3" id="KW-0809">Transit peptide</keyword>
<organism evidence="7 8">
    <name type="scientific">Melanomma pulvis-pyrius CBS 109.77</name>
    <dbReference type="NCBI Taxonomy" id="1314802"/>
    <lineage>
        <taxon>Eukaryota</taxon>
        <taxon>Fungi</taxon>
        <taxon>Dikarya</taxon>
        <taxon>Ascomycota</taxon>
        <taxon>Pezizomycotina</taxon>
        <taxon>Dothideomycetes</taxon>
        <taxon>Pleosporomycetidae</taxon>
        <taxon>Pleosporales</taxon>
        <taxon>Melanommataceae</taxon>
        <taxon>Melanomma</taxon>
    </lineage>
</organism>
<dbReference type="InterPro" id="IPR052405">
    <property type="entry name" value="Mito_Transl_Release_Factor"/>
</dbReference>
<evidence type="ECO:0000313" key="7">
    <source>
        <dbReference type="EMBL" id="KAF2790786.1"/>
    </source>
</evidence>